<reference evidence="8" key="1">
    <citation type="submission" date="2017-09" db="EMBL/GenBank/DDBJ databases">
        <title>Depth-based differentiation of microbial function through sediment-hosted aquifers and enrichment of novel symbionts in the deep terrestrial subsurface.</title>
        <authorList>
            <person name="Probst A.J."/>
            <person name="Ladd B."/>
            <person name="Jarett J.K."/>
            <person name="Geller-Mcgrath D.E."/>
            <person name="Sieber C.M.K."/>
            <person name="Emerson J.B."/>
            <person name="Anantharaman K."/>
            <person name="Thomas B.C."/>
            <person name="Malmstrom R."/>
            <person name="Stieglmeier M."/>
            <person name="Klingl A."/>
            <person name="Woyke T."/>
            <person name="Ryan C.M."/>
            <person name="Banfield J.F."/>
        </authorList>
    </citation>
    <scope>NUCLEOTIDE SEQUENCE [LARGE SCALE GENOMIC DNA]</scope>
</reference>
<dbReference type="SMART" id="SM00245">
    <property type="entry name" value="TSPc"/>
    <property type="match status" value="1"/>
</dbReference>
<gene>
    <name evidence="7" type="ORF">COY10_00450</name>
</gene>
<feature type="domain" description="PDZ" evidence="6">
    <location>
        <begin position="117"/>
        <end position="173"/>
    </location>
</feature>
<dbReference type="NCBIfam" id="TIGR00225">
    <property type="entry name" value="prc"/>
    <property type="match status" value="1"/>
</dbReference>
<dbReference type="EMBL" id="PFOH01000009">
    <property type="protein sequence ID" value="PIZ70026.1"/>
    <property type="molecule type" value="Genomic_DNA"/>
</dbReference>
<evidence type="ECO:0000256" key="3">
    <source>
        <dbReference type="ARBA" id="ARBA00022801"/>
    </source>
</evidence>
<evidence type="ECO:0000256" key="1">
    <source>
        <dbReference type="ARBA" id="ARBA00009179"/>
    </source>
</evidence>
<dbReference type="CDD" id="cd06782">
    <property type="entry name" value="cpPDZ_CPP-like"/>
    <property type="match status" value="1"/>
</dbReference>
<proteinExistence type="inferred from homology"/>
<dbReference type="InterPro" id="IPR041489">
    <property type="entry name" value="PDZ_6"/>
</dbReference>
<dbReference type="PROSITE" id="PS50106">
    <property type="entry name" value="PDZ"/>
    <property type="match status" value="1"/>
</dbReference>
<dbReference type="InterPro" id="IPR055210">
    <property type="entry name" value="CtpA/B_N"/>
</dbReference>
<dbReference type="AlphaFoldDB" id="A0A2M7UFM2"/>
<dbReference type="InterPro" id="IPR004447">
    <property type="entry name" value="Peptidase_S41A"/>
</dbReference>
<dbReference type="GO" id="GO:0030288">
    <property type="term" value="C:outer membrane-bounded periplasmic space"/>
    <property type="evidence" value="ECO:0007669"/>
    <property type="project" value="TreeGrafter"/>
</dbReference>
<keyword evidence="2 5" id="KW-0645">Protease</keyword>
<evidence type="ECO:0000256" key="5">
    <source>
        <dbReference type="RuleBase" id="RU004404"/>
    </source>
</evidence>
<dbReference type="PANTHER" id="PTHR32060:SF30">
    <property type="entry name" value="CARBOXY-TERMINAL PROCESSING PROTEASE CTPA"/>
    <property type="match status" value="1"/>
</dbReference>
<dbReference type="Pfam" id="PF22694">
    <property type="entry name" value="CtpB_N-like"/>
    <property type="match status" value="1"/>
</dbReference>
<dbReference type="InterPro" id="IPR029045">
    <property type="entry name" value="ClpP/crotonase-like_dom_sf"/>
</dbReference>
<dbReference type="Gene3D" id="2.30.42.10">
    <property type="match status" value="1"/>
</dbReference>
<dbReference type="Proteomes" id="UP000231688">
    <property type="component" value="Unassembled WGS sequence"/>
</dbReference>
<dbReference type="GO" id="GO:0004175">
    <property type="term" value="F:endopeptidase activity"/>
    <property type="evidence" value="ECO:0007669"/>
    <property type="project" value="TreeGrafter"/>
</dbReference>
<dbReference type="InterPro" id="IPR005151">
    <property type="entry name" value="Tail-specific_protease"/>
</dbReference>
<dbReference type="SUPFAM" id="SSF52096">
    <property type="entry name" value="ClpP/crotonase"/>
    <property type="match status" value="1"/>
</dbReference>
<evidence type="ECO:0000256" key="2">
    <source>
        <dbReference type="ARBA" id="ARBA00022670"/>
    </source>
</evidence>
<dbReference type="GO" id="GO:0006508">
    <property type="term" value="P:proteolysis"/>
    <property type="evidence" value="ECO:0007669"/>
    <property type="project" value="UniProtKB-KW"/>
</dbReference>
<evidence type="ECO:0000256" key="4">
    <source>
        <dbReference type="ARBA" id="ARBA00022825"/>
    </source>
</evidence>
<sequence length="406" mass="44509">MNKITKKIFSTVIWTVLLGAVFGLGFFIGQTNIPSVEKVSGLSNKELGQDIGIDFSLFWDAWQVIEKNYVGRTNLDRQKMVYGAITGLVNSLKDPHSFFMEPQESKRFLDDISGSFGGIGAEVGIRNDTLTVVSPLEGSPAQAAGLKPGDKVLKIDDTLSSDLTLDQSVEAIRGEPGTKVRLLILRDDWKEAKEITIVRADIKIPIIKWEIKDNHIAYIQLYQFTENAGTEFQKIIKEIKKSNIKGIVLDLRNNPGGYLEVAVDIASQFLPKGDLVVVEDFGNGEKSNKYYSEGYQGVQSLPLVILINEGSASASEILAGALHDNRGIKVIGEKSFGKGSVQQLENLRGGSSVKITVAKWLTPSGATIEGEGITPDIEVKLSEDDINNMKDPQLDKAIEIVKELTR</sequence>
<evidence type="ECO:0000313" key="7">
    <source>
        <dbReference type="EMBL" id="PIZ70026.1"/>
    </source>
</evidence>
<dbReference type="CDD" id="cd07560">
    <property type="entry name" value="Peptidase_S41_CPP"/>
    <property type="match status" value="1"/>
</dbReference>
<name>A0A2M7UFM2_9BACT</name>
<dbReference type="SUPFAM" id="SSF50156">
    <property type="entry name" value="PDZ domain-like"/>
    <property type="match status" value="1"/>
</dbReference>
<keyword evidence="4 5" id="KW-0720">Serine protease</keyword>
<protein>
    <submittedName>
        <fullName evidence="7">S41 family peptidase</fullName>
    </submittedName>
</protein>
<dbReference type="GO" id="GO:0007165">
    <property type="term" value="P:signal transduction"/>
    <property type="evidence" value="ECO:0007669"/>
    <property type="project" value="TreeGrafter"/>
</dbReference>
<dbReference type="PANTHER" id="PTHR32060">
    <property type="entry name" value="TAIL-SPECIFIC PROTEASE"/>
    <property type="match status" value="1"/>
</dbReference>
<dbReference type="InterPro" id="IPR001478">
    <property type="entry name" value="PDZ"/>
</dbReference>
<evidence type="ECO:0000259" key="6">
    <source>
        <dbReference type="PROSITE" id="PS50106"/>
    </source>
</evidence>
<evidence type="ECO:0000313" key="8">
    <source>
        <dbReference type="Proteomes" id="UP000231688"/>
    </source>
</evidence>
<dbReference type="Pfam" id="PF03572">
    <property type="entry name" value="Peptidase_S41"/>
    <property type="match status" value="1"/>
</dbReference>
<dbReference type="GO" id="GO:0008236">
    <property type="term" value="F:serine-type peptidase activity"/>
    <property type="evidence" value="ECO:0007669"/>
    <property type="project" value="UniProtKB-KW"/>
</dbReference>
<comment type="similarity">
    <text evidence="1 5">Belongs to the peptidase S41A family.</text>
</comment>
<dbReference type="InterPro" id="IPR036034">
    <property type="entry name" value="PDZ_sf"/>
</dbReference>
<dbReference type="Gene3D" id="3.90.226.10">
    <property type="entry name" value="2-enoyl-CoA Hydratase, Chain A, domain 1"/>
    <property type="match status" value="1"/>
</dbReference>
<keyword evidence="3 5" id="KW-0378">Hydrolase</keyword>
<organism evidence="7 8">
    <name type="scientific">Candidatus Portnoybacteria bacterium CG_4_10_14_0_2_um_filter_43_36</name>
    <dbReference type="NCBI Taxonomy" id="1974798"/>
    <lineage>
        <taxon>Bacteria</taxon>
        <taxon>Candidatus Portnoyibacteriota</taxon>
    </lineage>
</organism>
<accession>A0A2M7UFM2</accession>
<dbReference type="SMART" id="SM00228">
    <property type="entry name" value="PDZ"/>
    <property type="match status" value="1"/>
</dbReference>
<dbReference type="FunFam" id="2.30.42.10:FF:000063">
    <property type="entry name" value="Peptidase, S41 family"/>
    <property type="match status" value="1"/>
</dbReference>
<dbReference type="Pfam" id="PF17820">
    <property type="entry name" value="PDZ_6"/>
    <property type="match status" value="1"/>
</dbReference>
<comment type="caution">
    <text evidence="7">The sequence shown here is derived from an EMBL/GenBank/DDBJ whole genome shotgun (WGS) entry which is preliminary data.</text>
</comment>
<dbReference type="Gene3D" id="3.30.750.44">
    <property type="match status" value="1"/>
</dbReference>